<keyword evidence="2" id="KW-1185">Reference proteome</keyword>
<dbReference type="RefSeq" id="WP_168623382.1">
    <property type="nucleotide sequence ID" value="NZ_JAAZQQ010000003.1"/>
</dbReference>
<protein>
    <recommendedName>
        <fullName evidence="3">HPt domain-containing protein</fullName>
    </recommendedName>
</protein>
<sequence length="127" mass="13167">MRAGITLLPLGEPARFNPGQLEKLCDRLGELHAEAEVALALERLSARLAEVGRLAPGGDLAALEPALAALVSDAQMIGMATLAAVGRHVLDCLGAGDPTALAATLARLERVGDRSIHAVWDLEDLSG</sequence>
<dbReference type="AlphaFoldDB" id="A0A7X6GZ07"/>
<evidence type="ECO:0000313" key="2">
    <source>
        <dbReference type="Proteomes" id="UP000526408"/>
    </source>
</evidence>
<dbReference type="Proteomes" id="UP000526408">
    <property type="component" value="Unassembled WGS sequence"/>
</dbReference>
<evidence type="ECO:0000313" key="1">
    <source>
        <dbReference type="EMBL" id="NKX44986.1"/>
    </source>
</evidence>
<proteinExistence type="predicted"/>
<comment type="caution">
    <text evidence="1">The sequence shown here is derived from an EMBL/GenBank/DDBJ whole genome shotgun (WGS) entry which is preliminary data.</text>
</comment>
<organism evidence="1 2">
    <name type="scientific">Roseicyclus persicicus</name>
    <dbReference type="NCBI Taxonomy" id="2650661"/>
    <lineage>
        <taxon>Bacteria</taxon>
        <taxon>Pseudomonadati</taxon>
        <taxon>Pseudomonadota</taxon>
        <taxon>Alphaproteobacteria</taxon>
        <taxon>Rhodobacterales</taxon>
        <taxon>Roseobacteraceae</taxon>
        <taxon>Roseicyclus</taxon>
    </lineage>
</organism>
<gene>
    <name evidence="1" type="ORF">HCU73_10325</name>
</gene>
<evidence type="ECO:0008006" key="3">
    <source>
        <dbReference type="Google" id="ProtNLM"/>
    </source>
</evidence>
<dbReference type="EMBL" id="JAAZQQ010000003">
    <property type="protein sequence ID" value="NKX44986.1"/>
    <property type="molecule type" value="Genomic_DNA"/>
</dbReference>
<reference evidence="1 2" key="1">
    <citation type="submission" date="2020-04" db="EMBL/GenBank/DDBJ databases">
        <authorList>
            <person name="Yoon J."/>
        </authorList>
    </citation>
    <scope>NUCLEOTIDE SEQUENCE [LARGE SCALE GENOMIC DNA]</scope>
    <source>
        <strain evidence="1 2">KMU-115</strain>
    </source>
</reference>
<name>A0A7X6GZ07_9RHOB</name>
<accession>A0A7X6GZ07</accession>